<evidence type="ECO:0000313" key="6">
    <source>
        <dbReference type="Proteomes" id="UP000677804"/>
    </source>
</evidence>
<dbReference type="RefSeq" id="WP_207340170.1">
    <property type="nucleotide sequence ID" value="NZ_CP074405.1"/>
</dbReference>
<gene>
    <name evidence="5" type="ORF">KG103_00670</name>
</gene>
<dbReference type="Gene3D" id="3.40.630.10">
    <property type="entry name" value="Zn peptidases"/>
    <property type="match status" value="1"/>
</dbReference>
<dbReference type="Gene3D" id="3.50.30.30">
    <property type="match status" value="1"/>
</dbReference>
<evidence type="ECO:0000256" key="1">
    <source>
        <dbReference type="SAM" id="MobiDB-lite"/>
    </source>
</evidence>
<reference evidence="5 6" key="1">
    <citation type="submission" date="2021-05" db="EMBL/GenBank/DDBJ databases">
        <title>Novel species in genus Cellulomonas.</title>
        <authorList>
            <person name="Zhang G."/>
        </authorList>
    </citation>
    <scope>NUCLEOTIDE SEQUENCE [LARGE SCALE GENOMIC DNA]</scope>
    <source>
        <strain evidence="6">zg-ZUI222</strain>
    </source>
</reference>
<dbReference type="Pfam" id="PF02225">
    <property type="entry name" value="PA"/>
    <property type="match status" value="1"/>
</dbReference>
<feature type="chain" id="PRO_5046719982" evidence="2">
    <location>
        <begin position="31"/>
        <end position="527"/>
    </location>
</feature>
<sequence>MAARRTTALAGTLAALVLGTSALLVPPAAAHGRGGGPGHGPGHGSGHVVDAERFARQVTTRGVWRHLEELQRIADRNDGNRAALTSGYEASARYVERTLQRAGYTTTRDPFTFEFEVVDAATLTTDGGATYDVDQMQYAPNSPEGGVTAPGSVPADVTGCTADSWAGVEVTGTIAVVSRGVCSFAEKAVAAEAAGAVGVVVYNNVEGILFGTLGAEGVATVPVAGADLADGQAVVADIVDGGATLTLDTRFHVQQEESFNVIAETRAGRDDNVVMLGAHLDGVEEGPGLNDNGSGSAVLLEVAVQLAKQKKLNNTVRFAWWGAEELGLLGSTAYVEELAGQEGELDRIATYLNLDMVGSPNYIIGVYDADESTYPAPVTVPPGSAETEAVLTGWFDATGQPWVDTEFSGRSDYQAFIENGVPASGLFTGADDIKTAEEVALFGGTAGITHDPNYHSPGDDLSNVSREAIGIMAPAVAFATASLANDTSAINGVSGPGDQGHQHGPWKPGKGKGHGRGHAGAMDLRTS</sequence>
<evidence type="ECO:0000256" key="2">
    <source>
        <dbReference type="SAM" id="SignalP"/>
    </source>
</evidence>
<dbReference type="Proteomes" id="UP000677804">
    <property type="component" value="Chromosome"/>
</dbReference>
<protein>
    <submittedName>
        <fullName evidence="5">M20/M25/M40 family metallo-hydrolase</fullName>
    </submittedName>
</protein>
<accession>A0ABX8D504</accession>
<feature type="domain" description="Peptidase M28" evidence="4">
    <location>
        <begin position="260"/>
        <end position="477"/>
    </location>
</feature>
<dbReference type="PANTHER" id="PTHR12147">
    <property type="entry name" value="METALLOPEPTIDASE M28 FAMILY MEMBER"/>
    <property type="match status" value="1"/>
</dbReference>
<dbReference type="InterPro" id="IPR045175">
    <property type="entry name" value="M28_fam"/>
</dbReference>
<dbReference type="InterPro" id="IPR003137">
    <property type="entry name" value="PA_domain"/>
</dbReference>
<dbReference type="SUPFAM" id="SSF53187">
    <property type="entry name" value="Zn-dependent exopeptidases"/>
    <property type="match status" value="1"/>
</dbReference>
<dbReference type="PANTHER" id="PTHR12147:SF26">
    <property type="entry name" value="PEPTIDASE M28 DOMAIN-CONTAINING PROTEIN"/>
    <property type="match status" value="1"/>
</dbReference>
<evidence type="ECO:0000259" key="3">
    <source>
        <dbReference type="Pfam" id="PF02225"/>
    </source>
</evidence>
<feature type="domain" description="PA" evidence="3">
    <location>
        <begin position="155"/>
        <end position="233"/>
    </location>
</feature>
<organism evidence="5 6">
    <name type="scientific">Cellulomonas wangleii</name>
    <dbReference type="NCBI Taxonomy" id="2816956"/>
    <lineage>
        <taxon>Bacteria</taxon>
        <taxon>Bacillati</taxon>
        <taxon>Actinomycetota</taxon>
        <taxon>Actinomycetes</taxon>
        <taxon>Micrococcales</taxon>
        <taxon>Cellulomonadaceae</taxon>
        <taxon>Cellulomonas</taxon>
    </lineage>
</organism>
<dbReference type="SUPFAM" id="SSF52025">
    <property type="entry name" value="PA domain"/>
    <property type="match status" value="1"/>
</dbReference>
<dbReference type="EMBL" id="CP074405">
    <property type="protein sequence ID" value="QVI62509.1"/>
    <property type="molecule type" value="Genomic_DNA"/>
</dbReference>
<name>A0ABX8D504_9CELL</name>
<feature type="signal peptide" evidence="2">
    <location>
        <begin position="1"/>
        <end position="30"/>
    </location>
</feature>
<dbReference type="Pfam" id="PF04389">
    <property type="entry name" value="Peptidase_M28"/>
    <property type="match status" value="1"/>
</dbReference>
<keyword evidence="2" id="KW-0732">Signal</keyword>
<dbReference type="InterPro" id="IPR046450">
    <property type="entry name" value="PA_dom_sf"/>
</dbReference>
<proteinExistence type="predicted"/>
<evidence type="ECO:0000259" key="4">
    <source>
        <dbReference type="Pfam" id="PF04389"/>
    </source>
</evidence>
<feature type="region of interest" description="Disordered" evidence="1">
    <location>
        <begin position="490"/>
        <end position="527"/>
    </location>
</feature>
<dbReference type="InterPro" id="IPR007484">
    <property type="entry name" value="Peptidase_M28"/>
</dbReference>
<evidence type="ECO:0000313" key="5">
    <source>
        <dbReference type="EMBL" id="QVI62509.1"/>
    </source>
</evidence>
<keyword evidence="6" id="KW-1185">Reference proteome</keyword>